<evidence type="ECO:0000313" key="3">
    <source>
        <dbReference type="EMBL" id="SFH85782.1"/>
    </source>
</evidence>
<proteinExistence type="predicted"/>
<organism evidence="3 4">
    <name type="scientific">Albimonas pacifica</name>
    <dbReference type="NCBI Taxonomy" id="1114924"/>
    <lineage>
        <taxon>Bacteria</taxon>
        <taxon>Pseudomonadati</taxon>
        <taxon>Pseudomonadota</taxon>
        <taxon>Alphaproteobacteria</taxon>
        <taxon>Rhodobacterales</taxon>
        <taxon>Paracoccaceae</taxon>
        <taxon>Albimonas</taxon>
    </lineage>
</organism>
<dbReference type="InterPro" id="IPR013610">
    <property type="entry name" value="ArdC_N"/>
</dbReference>
<dbReference type="Pfam" id="PF18818">
    <property type="entry name" value="MPTase-PolyVal"/>
    <property type="match status" value="1"/>
</dbReference>
<gene>
    <name evidence="3" type="ORF">SAMN05216258_102576</name>
</gene>
<accession>A0A1I3DG76</accession>
<protein>
    <submittedName>
        <fullName evidence="3">Antirestriction protein ArdC</fullName>
    </submittedName>
</protein>
<feature type="domain" description="Polyvalent protein metallopeptidase" evidence="2">
    <location>
        <begin position="151"/>
        <end position="275"/>
    </location>
</feature>
<dbReference type="EMBL" id="FOQH01000002">
    <property type="protein sequence ID" value="SFH85782.1"/>
    <property type="molecule type" value="Genomic_DNA"/>
</dbReference>
<dbReference type="PIRSF" id="PIRSF037112">
    <property type="entry name" value="Antirestriction_ArdC"/>
    <property type="match status" value="1"/>
</dbReference>
<dbReference type="Proteomes" id="UP000199377">
    <property type="component" value="Unassembled WGS sequence"/>
</dbReference>
<evidence type="ECO:0000259" key="1">
    <source>
        <dbReference type="Pfam" id="PF08401"/>
    </source>
</evidence>
<sequence length="297" mass="32722">MKTDVYKEVTAAIVADLEKGVRPWLKPWSTGTLAGQVCRPRRWNGQAYSGINILSLWSASCAKGYVSPTWMTFRQAQELGGQVRKGERAARVVHAGETRKTETAEDGSETEHEIRFLKAYAVFNVEQIDGLPERYHVAPEPRPDAPQRISHADAFFAATGAEIRHGGTSAHFDLRADVVQMPPLEAFRDAESYYATLAHECTHWTGQASRLAREFGRSMGSATYAREELVAELGAAFLCADLHLTPEPREDHAAYLGSWLKVLKEDSRAIFKAAAAAQKAAEFLHHLQGASDARSAA</sequence>
<dbReference type="Pfam" id="PF08401">
    <property type="entry name" value="ArdcN"/>
    <property type="match status" value="1"/>
</dbReference>
<dbReference type="OrthoDB" id="9792687at2"/>
<dbReference type="RefSeq" id="WP_092858743.1">
    <property type="nucleotide sequence ID" value="NZ_FOQH01000002.1"/>
</dbReference>
<evidence type="ECO:0000259" key="2">
    <source>
        <dbReference type="Pfam" id="PF18818"/>
    </source>
</evidence>
<keyword evidence="4" id="KW-1185">Reference proteome</keyword>
<dbReference type="InterPro" id="IPR041459">
    <property type="entry name" value="MPTase-PolyVal"/>
</dbReference>
<name>A0A1I3DG76_9RHOB</name>
<dbReference type="AlphaFoldDB" id="A0A1I3DG76"/>
<feature type="domain" description="N-terminal" evidence="1">
    <location>
        <begin position="4"/>
        <end position="123"/>
    </location>
</feature>
<dbReference type="STRING" id="1114924.SAMN05216258_102576"/>
<reference evidence="3 4" key="1">
    <citation type="submission" date="2016-10" db="EMBL/GenBank/DDBJ databases">
        <authorList>
            <person name="de Groot N.N."/>
        </authorList>
    </citation>
    <scope>NUCLEOTIDE SEQUENCE [LARGE SCALE GENOMIC DNA]</scope>
    <source>
        <strain evidence="3 4">CGMCC 1.11030</strain>
    </source>
</reference>
<dbReference type="GO" id="GO:0003697">
    <property type="term" value="F:single-stranded DNA binding"/>
    <property type="evidence" value="ECO:0007669"/>
    <property type="project" value="InterPro"/>
</dbReference>
<evidence type="ECO:0000313" key="4">
    <source>
        <dbReference type="Proteomes" id="UP000199377"/>
    </source>
</evidence>
<dbReference type="InterPro" id="IPR017113">
    <property type="entry name" value="Antirestriction_ArdC"/>
</dbReference>